<keyword evidence="9" id="KW-0863">Zinc-finger</keyword>
<evidence type="ECO:0000256" key="7">
    <source>
        <dbReference type="ARBA" id="ARBA00023242"/>
    </source>
</evidence>
<dbReference type="EMBL" id="GDHC01007836">
    <property type="protein sequence ID" value="JAQ10793.1"/>
    <property type="molecule type" value="Transcribed_RNA"/>
</dbReference>
<name>A0A0A9WV09_LYGHE</name>
<dbReference type="SUPFAM" id="SSF54695">
    <property type="entry name" value="POZ domain"/>
    <property type="match status" value="1"/>
</dbReference>
<dbReference type="Gene3D" id="3.30.160.60">
    <property type="entry name" value="Classic Zinc Finger"/>
    <property type="match status" value="1"/>
</dbReference>
<dbReference type="GO" id="GO:0045476">
    <property type="term" value="P:nurse cell apoptotic process"/>
    <property type="evidence" value="ECO:0007669"/>
    <property type="project" value="UniProtKB-ARBA"/>
</dbReference>
<dbReference type="Pfam" id="PF00651">
    <property type="entry name" value="BTB"/>
    <property type="match status" value="1"/>
</dbReference>
<evidence type="ECO:0000313" key="14">
    <source>
        <dbReference type="EMBL" id="JAQ10793.1"/>
    </source>
</evidence>
<dbReference type="CDD" id="cd18315">
    <property type="entry name" value="BTB_POZ_BAB-like"/>
    <property type="match status" value="1"/>
</dbReference>
<comment type="subcellular location">
    <subcellularLocation>
        <location evidence="1">Nucleus</location>
    </subcellularLocation>
</comment>
<sequence length="394" mass="44285">MAADHFCLRWNNYQNNMVSELDILRTEEYLVDVTLCCEGFKYRAHKVILSACSPYFRNVFKENPCEHPVVILKDVLPEDVEALLSFVYQGVVYVSETKLTSFLQTAELLQIKGLAGAASSFDAASNKLNSSADNANKRRKGAPVRIMKQEDGGEENSGSQMETEEEGANDDMDDSKINDDDEDTGGEESENSGDVSGTTYNNYQIKEDFMAQMNQTKNESMSNFIQQTMARQLAQQQPNQIQQNRSTPPAPTGESPSQGSYQMSNTPNHGISAELLSPGERNGRRPCPQCTKVISNKSNLLKHIRIRHSDAYNPACCILCNKIFKNKYSLRAHLNIYHKEYISPNAQQQQQIPTTPQTPQEQPTQQTYPMTPTTANQQYSLQIKPEENPVNNYA</sequence>
<feature type="compositionally biased region" description="Acidic residues" evidence="10">
    <location>
        <begin position="162"/>
        <end position="191"/>
    </location>
</feature>
<dbReference type="GO" id="GO:0007464">
    <property type="term" value="P:R3/R4 cell fate commitment"/>
    <property type="evidence" value="ECO:0007669"/>
    <property type="project" value="UniProtKB-ARBA"/>
</dbReference>
<protein>
    <submittedName>
        <fullName evidence="13">Broad-complex core protein isoform 6</fullName>
    </submittedName>
</protein>
<accession>A0A0A9WV09</accession>
<dbReference type="PROSITE" id="PS50097">
    <property type="entry name" value="BTB"/>
    <property type="match status" value="1"/>
</dbReference>
<dbReference type="InterPro" id="IPR051095">
    <property type="entry name" value="Dros_DevTransReg"/>
</dbReference>
<dbReference type="SUPFAM" id="SSF57667">
    <property type="entry name" value="beta-beta-alpha zinc fingers"/>
    <property type="match status" value="1"/>
</dbReference>
<dbReference type="InterPro" id="IPR000210">
    <property type="entry name" value="BTB/POZ_dom"/>
</dbReference>
<feature type="compositionally biased region" description="Low complexity" evidence="10">
    <location>
        <begin position="347"/>
        <end position="374"/>
    </location>
</feature>
<dbReference type="GO" id="GO:0008406">
    <property type="term" value="P:gonad development"/>
    <property type="evidence" value="ECO:0007669"/>
    <property type="project" value="UniProtKB-ARBA"/>
</dbReference>
<dbReference type="InterPro" id="IPR011333">
    <property type="entry name" value="SKP1/BTB/POZ_sf"/>
</dbReference>
<comment type="function">
    <text evidence="8">Putative transcription factor required for axon growth and guidance in the central and peripheral nervous systems. Repels CNS axons away from the midline by promoting the expression of the midline repellent sli and its receptor robo.</text>
</comment>
<dbReference type="GO" id="GO:0035167">
    <property type="term" value="P:larval lymph gland hemopoiesis"/>
    <property type="evidence" value="ECO:0007669"/>
    <property type="project" value="UniProtKB-ARBA"/>
</dbReference>
<evidence type="ECO:0000256" key="8">
    <source>
        <dbReference type="ARBA" id="ARBA00037382"/>
    </source>
</evidence>
<evidence type="ECO:0000256" key="10">
    <source>
        <dbReference type="SAM" id="MobiDB-lite"/>
    </source>
</evidence>
<feature type="compositionally biased region" description="Low complexity" evidence="10">
    <location>
        <begin position="231"/>
        <end position="243"/>
    </location>
</feature>
<dbReference type="GO" id="GO:0045467">
    <property type="term" value="P:R7 cell development"/>
    <property type="evidence" value="ECO:0007669"/>
    <property type="project" value="UniProtKB-ARBA"/>
</dbReference>
<proteinExistence type="predicted"/>
<dbReference type="PROSITE" id="PS50157">
    <property type="entry name" value="ZINC_FINGER_C2H2_2"/>
    <property type="match status" value="1"/>
</dbReference>
<evidence type="ECO:0000259" key="11">
    <source>
        <dbReference type="PROSITE" id="PS50097"/>
    </source>
</evidence>
<feature type="domain" description="C2H2-type" evidence="12">
    <location>
        <begin position="285"/>
        <end position="313"/>
    </location>
</feature>
<dbReference type="AlphaFoldDB" id="A0A0A9WV09"/>
<keyword evidence="5" id="KW-0805">Transcription regulation</keyword>
<evidence type="ECO:0000256" key="4">
    <source>
        <dbReference type="ARBA" id="ARBA00022902"/>
    </source>
</evidence>
<keyword evidence="9" id="KW-0479">Metal-binding</keyword>
<keyword evidence="4" id="KW-0524">Neurogenesis</keyword>
<reference evidence="13" key="1">
    <citation type="journal article" date="2014" name="PLoS ONE">
        <title>Transcriptome-Based Identification of ABC Transporters in the Western Tarnished Plant Bug Lygus hesperus.</title>
        <authorList>
            <person name="Hull J.J."/>
            <person name="Chaney K."/>
            <person name="Geib S.M."/>
            <person name="Fabrick J.A."/>
            <person name="Brent C.S."/>
            <person name="Walsh D."/>
            <person name="Lavine L.C."/>
        </authorList>
    </citation>
    <scope>NUCLEOTIDE SEQUENCE</scope>
</reference>
<evidence type="ECO:0000259" key="12">
    <source>
        <dbReference type="PROSITE" id="PS50157"/>
    </source>
</evidence>
<dbReference type="GO" id="GO:0005634">
    <property type="term" value="C:nucleus"/>
    <property type="evidence" value="ECO:0007669"/>
    <property type="project" value="UniProtKB-SubCell"/>
</dbReference>
<feature type="region of interest" description="Disordered" evidence="10">
    <location>
        <begin position="231"/>
        <end position="290"/>
    </location>
</feature>
<keyword evidence="3" id="KW-0221">Differentiation</keyword>
<keyword evidence="2" id="KW-0217">Developmental protein</keyword>
<dbReference type="PANTHER" id="PTHR23110">
    <property type="entry name" value="BTB DOMAIN TRANSCRIPTION FACTOR"/>
    <property type="match status" value="1"/>
</dbReference>
<dbReference type="GO" id="GO:0007526">
    <property type="term" value="P:larval somatic muscle development"/>
    <property type="evidence" value="ECO:0007669"/>
    <property type="project" value="UniProtKB-ARBA"/>
</dbReference>
<organism evidence="13">
    <name type="scientific">Lygus hesperus</name>
    <name type="common">Western plant bug</name>
    <dbReference type="NCBI Taxonomy" id="30085"/>
    <lineage>
        <taxon>Eukaryota</taxon>
        <taxon>Metazoa</taxon>
        <taxon>Ecdysozoa</taxon>
        <taxon>Arthropoda</taxon>
        <taxon>Hexapoda</taxon>
        <taxon>Insecta</taxon>
        <taxon>Pterygota</taxon>
        <taxon>Neoptera</taxon>
        <taxon>Paraneoptera</taxon>
        <taxon>Hemiptera</taxon>
        <taxon>Heteroptera</taxon>
        <taxon>Panheteroptera</taxon>
        <taxon>Cimicomorpha</taxon>
        <taxon>Miridae</taxon>
        <taxon>Mirini</taxon>
        <taxon>Lygus</taxon>
    </lineage>
</organism>
<feature type="region of interest" description="Disordered" evidence="10">
    <location>
        <begin position="127"/>
        <end position="200"/>
    </location>
</feature>
<dbReference type="Pfam" id="PF00096">
    <property type="entry name" value="zf-C2H2"/>
    <property type="match status" value="2"/>
</dbReference>
<dbReference type="PANTHER" id="PTHR23110:SF111">
    <property type="entry name" value="LONGITUDINALS LACKING PROTEIN, ISOFORMS F_I_K_T"/>
    <property type="match status" value="1"/>
</dbReference>
<evidence type="ECO:0000313" key="13">
    <source>
        <dbReference type="EMBL" id="JAG10348.1"/>
    </source>
</evidence>
<dbReference type="SMART" id="SM00225">
    <property type="entry name" value="BTB"/>
    <property type="match status" value="1"/>
</dbReference>
<evidence type="ECO:0000256" key="2">
    <source>
        <dbReference type="ARBA" id="ARBA00022473"/>
    </source>
</evidence>
<dbReference type="EMBL" id="GBHO01033256">
    <property type="protein sequence ID" value="JAG10348.1"/>
    <property type="molecule type" value="Transcribed_RNA"/>
</dbReference>
<feature type="region of interest" description="Disordered" evidence="10">
    <location>
        <begin position="345"/>
        <end position="394"/>
    </location>
</feature>
<reference evidence="14" key="3">
    <citation type="journal article" date="2016" name="Gigascience">
        <title>De novo construction of an expanded transcriptome assembly for the western tarnished plant bug, Lygus hesperus.</title>
        <authorList>
            <person name="Tassone E.E."/>
            <person name="Geib S.M."/>
            <person name="Hall B."/>
            <person name="Fabrick J.A."/>
            <person name="Brent C.S."/>
            <person name="Hull J.J."/>
        </authorList>
    </citation>
    <scope>NUCLEOTIDE SEQUENCE</scope>
</reference>
<dbReference type="GO" id="GO:0006357">
    <property type="term" value="P:regulation of transcription by RNA polymerase II"/>
    <property type="evidence" value="ECO:0007669"/>
    <property type="project" value="TreeGrafter"/>
</dbReference>
<feature type="domain" description="BTB" evidence="11">
    <location>
        <begin position="31"/>
        <end position="96"/>
    </location>
</feature>
<evidence type="ECO:0000256" key="5">
    <source>
        <dbReference type="ARBA" id="ARBA00023015"/>
    </source>
</evidence>
<dbReference type="GO" id="GO:0008270">
    <property type="term" value="F:zinc ion binding"/>
    <property type="evidence" value="ECO:0007669"/>
    <property type="project" value="UniProtKB-KW"/>
</dbReference>
<dbReference type="SMART" id="SM00355">
    <property type="entry name" value="ZnF_C2H2"/>
    <property type="match status" value="2"/>
</dbReference>
<evidence type="ECO:0000256" key="6">
    <source>
        <dbReference type="ARBA" id="ARBA00023163"/>
    </source>
</evidence>
<evidence type="ECO:0000256" key="1">
    <source>
        <dbReference type="ARBA" id="ARBA00004123"/>
    </source>
</evidence>
<dbReference type="GO" id="GO:0048813">
    <property type="term" value="P:dendrite morphogenesis"/>
    <property type="evidence" value="ECO:0007669"/>
    <property type="project" value="UniProtKB-ARBA"/>
</dbReference>
<dbReference type="Gene3D" id="3.30.710.10">
    <property type="entry name" value="Potassium Channel Kv1.1, Chain A"/>
    <property type="match status" value="1"/>
</dbReference>
<gene>
    <name evidence="13" type="primary">br_2</name>
    <name evidence="14" type="synonym">br_5</name>
    <name evidence="13" type="ORF">CM83_47060</name>
    <name evidence="14" type="ORF">g.54230</name>
</gene>
<dbReference type="PROSITE" id="PS00028">
    <property type="entry name" value="ZINC_FINGER_C2H2_1"/>
    <property type="match status" value="2"/>
</dbReference>
<dbReference type="InterPro" id="IPR036236">
    <property type="entry name" value="Znf_C2H2_sf"/>
</dbReference>
<evidence type="ECO:0000256" key="3">
    <source>
        <dbReference type="ARBA" id="ARBA00022782"/>
    </source>
</evidence>
<dbReference type="GO" id="GO:0016199">
    <property type="term" value="P:axon midline choice point recognition"/>
    <property type="evidence" value="ECO:0007669"/>
    <property type="project" value="UniProtKB-ARBA"/>
</dbReference>
<reference evidence="13" key="2">
    <citation type="submission" date="2014-07" db="EMBL/GenBank/DDBJ databases">
        <authorList>
            <person name="Hull J."/>
        </authorList>
    </citation>
    <scope>NUCLEOTIDE SEQUENCE</scope>
</reference>
<keyword evidence="9" id="KW-0862">Zinc</keyword>
<keyword evidence="7" id="KW-0539">Nucleus</keyword>
<keyword evidence="6" id="KW-0804">Transcription</keyword>
<dbReference type="InterPro" id="IPR013087">
    <property type="entry name" value="Znf_C2H2_type"/>
</dbReference>
<evidence type="ECO:0000256" key="9">
    <source>
        <dbReference type="PROSITE-ProRule" id="PRU00042"/>
    </source>
</evidence>
<feature type="compositionally biased region" description="Polar residues" evidence="10">
    <location>
        <begin position="254"/>
        <end position="269"/>
    </location>
</feature>